<sequence>MATAYHTVLGSLPHLPHFQRAERLPLTRLRLEQRVGMLPEAQARQIWQAEALVSLRQAVARHASGGDWLRRWRRTLPAITEPRLREYVEYRRDQQLILAALRLRHQGLGPETEAEIWSISPRGRKIQDHWHDGDFRLAALYPWLVEARSLLERQDARELERLLMDACWQKLNRIGDSQPLGFGKVVAFVFQWDIVNAWLAHDPVQASERFKQLMGEIQHAQ</sequence>
<dbReference type="KEGG" id="meiy:MIN45_P0938"/>
<dbReference type="RefSeq" id="WP_286293729.1">
    <property type="nucleotide sequence ID" value="NZ_AP024718.1"/>
</dbReference>
<evidence type="ECO:0000313" key="1">
    <source>
        <dbReference type="EMBL" id="BCX88569.1"/>
    </source>
</evidence>
<gene>
    <name evidence="1" type="ORF">MIN45_P0938</name>
</gene>
<dbReference type="Proteomes" id="UP001321450">
    <property type="component" value="Chromosome"/>
</dbReference>
<organism evidence="1 2">
    <name type="scientific">Methylomarinovum tepidoasis</name>
    <dbReference type="NCBI Taxonomy" id="2840183"/>
    <lineage>
        <taxon>Bacteria</taxon>
        <taxon>Pseudomonadati</taxon>
        <taxon>Pseudomonadota</taxon>
        <taxon>Gammaproteobacteria</taxon>
        <taxon>Methylococcales</taxon>
        <taxon>Methylothermaceae</taxon>
        <taxon>Methylomarinovum</taxon>
    </lineage>
</organism>
<dbReference type="AlphaFoldDB" id="A0AAU9D0R4"/>
<reference evidence="2" key="1">
    <citation type="journal article" date="2024" name="Int. J. Syst. Evol. Microbiol.">
        <title>Methylomarinovum tepidoasis sp. nov., a moderately thermophilic methanotroph of the family Methylothermaceae isolated from a deep-sea hydrothermal field.</title>
        <authorList>
            <person name="Hirayama H."/>
            <person name="Takaki Y."/>
            <person name="Abe M."/>
            <person name="Miyazaki M."/>
            <person name="Uematsu K."/>
            <person name="Matsui Y."/>
            <person name="Takai K."/>
        </authorList>
    </citation>
    <scope>NUCLEOTIDE SEQUENCE [LARGE SCALE GENOMIC DNA]</scope>
    <source>
        <strain evidence="2">IN45</strain>
    </source>
</reference>
<proteinExistence type="predicted"/>
<name>A0AAU9D0R4_9GAMM</name>
<protein>
    <submittedName>
        <fullName evidence="1">Uncharacterized protein</fullName>
    </submittedName>
</protein>
<keyword evidence="2" id="KW-1185">Reference proteome</keyword>
<evidence type="ECO:0000313" key="2">
    <source>
        <dbReference type="Proteomes" id="UP001321450"/>
    </source>
</evidence>
<accession>A0AAU9D0R4</accession>
<dbReference type="EMBL" id="AP024718">
    <property type="protein sequence ID" value="BCX88569.1"/>
    <property type="molecule type" value="Genomic_DNA"/>
</dbReference>